<dbReference type="Proteomes" id="UP000662373">
    <property type="component" value="Unassembled WGS sequence"/>
</dbReference>
<sequence length="385" mass="44523">MSKKYNVLWIDDQHEDLSAVHKTATDYDIQLWPFKSMSGGCGELETNLSKYDAVLLDAKFFENETDVPGTEDTWWVHKTKDRIRDLDNTIAYFVLTGQATTYASPEFNNAFPHVFNKGVDEDEDELFKMLIDACENRELTKLKYKYFNPFEMCTGAYLGKKQFNRVLKLVRDIENPEKIEVAQDMLNPMRKILEALFDKLNEIGLIPDEVRKEEGGINGSSIFLSGLNSSYVYQAELIHPMVAENIYRLLNITQDGSHDNGKKLRADEYLSLSKNHNLYKSTVYLLLDILEYMKDFLDDNPDKNLNQEKWELRKFTAPIDSISGKVIEIQNSGWGVFEADDKTKTIKIPDYKMEKHILKLDQIIKVTTKPSPDGTRTYIDEIFTE</sequence>
<reference evidence="1 2" key="1">
    <citation type="submission" date="2020-09" db="EMBL/GenBank/DDBJ databases">
        <title>Draft genome of Gelidibacter salicanalis PAMC21136.</title>
        <authorList>
            <person name="Park H."/>
        </authorList>
    </citation>
    <scope>NUCLEOTIDE SEQUENCE [LARGE SCALE GENOMIC DNA]</scope>
    <source>
        <strain evidence="1 2">PAMC21136</strain>
    </source>
</reference>
<dbReference type="RefSeq" id="WP_199601023.1">
    <property type="nucleotide sequence ID" value="NZ_JAEHJZ010000035.1"/>
</dbReference>
<evidence type="ECO:0000313" key="1">
    <source>
        <dbReference type="EMBL" id="MBJ7881876.1"/>
    </source>
</evidence>
<evidence type="ECO:0000313" key="2">
    <source>
        <dbReference type="Proteomes" id="UP000662373"/>
    </source>
</evidence>
<accession>A0A934KV26</accession>
<name>A0A934KV26_9FLAO</name>
<dbReference type="AlphaFoldDB" id="A0A934KV26"/>
<gene>
    <name evidence="1" type="ORF">JEM65_14655</name>
</gene>
<proteinExistence type="predicted"/>
<comment type="caution">
    <text evidence="1">The sequence shown here is derived from an EMBL/GenBank/DDBJ whole genome shotgun (WGS) entry which is preliminary data.</text>
</comment>
<protein>
    <submittedName>
        <fullName evidence="1">Uncharacterized protein</fullName>
    </submittedName>
</protein>
<dbReference type="EMBL" id="JAEHJZ010000035">
    <property type="protein sequence ID" value="MBJ7881876.1"/>
    <property type="molecule type" value="Genomic_DNA"/>
</dbReference>
<keyword evidence="2" id="KW-1185">Reference proteome</keyword>
<organism evidence="1 2">
    <name type="scientific">Gelidibacter salicanalis</name>
    <dbReference type="NCBI Taxonomy" id="291193"/>
    <lineage>
        <taxon>Bacteria</taxon>
        <taxon>Pseudomonadati</taxon>
        <taxon>Bacteroidota</taxon>
        <taxon>Flavobacteriia</taxon>
        <taxon>Flavobacteriales</taxon>
        <taxon>Flavobacteriaceae</taxon>
        <taxon>Gelidibacter</taxon>
    </lineage>
</organism>